<dbReference type="AlphaFoldDB" id="A0A7C9ENS3"/>
<proteinExistence type="predicted"/>
<dbReference type="GO" id="GO:0005635">
    <property type="term" value="C:nuclear envelope"/>
    <property type="evidence" value="ECO:0007669"/>
    <property type="project" value="TreeGrafter"/>
</dbReference>
<organism evidence="2">
    <name type="scientific">Opuntia streptacantha</name>
    <name type="common">Prickly pear cactus</name>
    <name type="synonym">Opuntia cardona</name>
    <dbReference type="NCBI Taxonomy" id="393608"/>
    <lineage>
        <taxon>Eukaryota</taxon>
        <taxon>Viridiplantae</taxon>
        <taxon>Streptophyta</taxon>
        <taxon>Embryophyta</taxon>
        <taxon>Tracheophyta</taxon>
        <taxon>Spermatophyta</taxon>
        <taxon>Magnoliopsida</taxon>
        <taxon>eudicotyledons</taxon>
        <taxon>Gunneridae</taxon>
        <taxon>Pentapetalae</taxon>
        <taxon>Caryophyllales</taxon>
        <taxon>Cactineae</taxon>
        <taxon>Cactaceae</taxon>
        <taxon>Opuntioideae</taxon>
        <taxon>Opuntia</taxon>
    </lineage>
</organism>
<name>A0A7C9ENS3_OPUST</name>
<dbReference type="InterPro" id="IPR016024">
    <property type="entry name" value="ARM-type_fold"/>
</dbReference>
<dbReference type="PANTHER" id="PTHR10997:SF9">
    <property type="entry name" value="IMPORTIN-9"/>
    <property type="match status" value="1"/>
</dbReference>
<dbReference type="EMBL" id="GISG01248920">
    <property type="protein sequence ID" value="MBA4670863.1"/>
    <property type="molecule type" value="Transcribed_RNA"/>
</dbReference>
<dbReference type="SUPFAM" id="SSF48371">
    <property type="entry name" value="ARM repeat"/>
    <property type="match status" value="1"/>
</dbReference>
<reference evidence="2" key="1">
    <citation type="journal article" date="2013" name="J. Plant Res.">
        <title>Effect of fungi and light on seed germination of three Opuntia species from semiarid lands of central Mexico.</title>
        <authorList>
            <person name="Delgado-Sanchez P."/>
            <person name="Jimenez-Bremont J.F."/>
            <person name="Guerrero-Gonzalez Mde L."/>
            <person name="Flores J."/>
        </authorList>
    </citation>
    <scope>NUCLEOTIDE SEQUENCE</scope>
    <source>
        <tissue evidence="2">Cladode</tissue>
    </source>
</reference>
<dbReference type="Gene3D" id="1.25.10.10">
    <property type="entry name" value="Leucine-rich Repeat Variant"/>
    <property type="match status" value="1"/>
</dbReference>
<dbReference type="GO" id="GO:0006606">
    <property type="term" value="P:protein import into nucleus"/>
    <property type="evidence" value="ECO:0007669"/>
    <property type="project" value="TreeGrafter"/>
</dbReference>
<dbReference type="Pfam" id="PF25758">
    <property type="entry name" value="TPR_IPO11"/>
    <property type="match status" value="1"/>
</dbReference>
<dbReference type="InterPro" id="IPR011989">
    <property type="entry name" value="ARM-like"/>
</dbReference>
<dbReference type="InterPro" id="IPR058669">
    <property type="entry name" value="TPR_IPO7/11-like"/>
</dbReference>
<accession>A0A7C9ENS3</accession>
<feature type="domain" description="Importin-7/11-like TPR repeats" evidence="1">
    <location>
        <begin position="263"/>
        <end position="569"/>
    </location>
</feature>
<dbReference type="GO" id="GO:0005829">
    <property type="term" value="C:cytosol"/>
    <property type="evidence" value="ECO:0007669"/>
    <property type="project" value="TreeGrafter"/>
</dbReference>
<protein>
    <recommendedName>
        <fullName evidence="1">Importin-7/11-like TPR repeats domain-containing protein</fullName>
    </recommendedName>
</protein>
<evidence type="ECO:0000313" key="2">
    <source>
        <dbReference type="EMBL" id="MBA4670863.1"/>
    </source>
</evidence>
<sequence>MYSCHVSGVLLLEEIINACGDEGIGAIIDATRRRFQESQQARVDGAKVWWRIREAIVYAMASLSDQLLETEVRGPDGFDSKKFLEQMITEDIGTGVHEYPFLYARVFSSVPKFSSVISPVVVEHFLHAAINAISMDVPPPVKVGACRVLSRLLPEAKKELVQPHIIQLFSTLTDLLKQASEESLHLVLETLQAAVKSGHDASLTVEPVLSPIILNTWATHVSDPFISIDAIEVLEAIKNAPGCIEPLVSRILPYIGPILSQPKQQPEGLVAGSLDLVTMLLKNAPNYVVKALYDVCFDPIIRIVLQSDDNSEMQNATECLAAFVCGGKHEILSWGGDPGFTMRSLLDALSRLLDPELESSGSFFVGNYILQLILNLPSQMGQHVQDLVCALVRRMQSCGIAGLKNSLLLVFARLVHMSVPNVGQFIDLLVTIPAEGSENSFAYVMSEWIKQQGEIQGSYQIKVTTTALALLFSTRHIELSKINVQGHLIQTTAGITTRSKAKSAPEQWTVMPLNAKILALLADTLVEIQEQVTEHDDEDSDWEEVDADDAVIDKDLVHAATFKSFGRSSHEHLAAMAKVFENQNDGDEDELMSSIDPLNQTNLANYLVDFFVKFYQSDRSLFDQLFQSLTQSQQRAIQTVLNQ</sequence>
<reference evidence="2" key="2">
    <citation type="submission" date="2020-07" db="EMBL/GenBank/DDBJ databases">
        <authorList>
            <person name="Vera ALvarez R."/>
            <person name="Arias-Moreno D.M."/>
            <person name="Jimenez-Jacinto V."/>
            <person name="Jimenez-Bremont J.F."/>
            <person name="Swaminathan K."/>
            <person name="Moose S.P."/>
            <person name="Guerrero-Gonzalez M.L."/>
            <person name="Marino-Ramirez L."/>
            <person name="Landsman D."/>
            <person name="Rodriguez-Kessler M."/>
            <person name="Delgado-Sanchez P."/>
        </authorList>
    </citation>
    <scope>NUCLEOTIDE SEQUENCE</scope>
    <source>
        <tissue evidence="2">Cladode</tissue>
    </source>
</reference>
<evidence type="ECO:0000259" key="1">
    <source>
        <dbReference type="Pfam" id="PF25758"/>
    </source>
</evidence>
<dbReference type="PANTHER" id="PTHR10997">
    <property type="entry name" value="IMPORTIN-7, 8, 11"/>
    <property type="match status" value="1"/>
</dbReference>